<organism evidence="9 10">
    <name type="scientific">Paraliobacillus ryukyuensis</name>
    <dbReference type="NCBI Taxonomy" id="200904"/>
    <lineage>
        <taxon>Bacteria</taxon>
        <taxon>Bacillati</taxon>
        <taxon>Bacillota</taxon>
        <taxon>Bacilli</taxon>
        <taxon>Bacillales</taxon>
        <taxon>Bacillaceae</taxon>
        <taxon>Paraliobacillus</taxon>
    </lineage>
</organism>
<dbReference type="UniPathway" id="UPA00079"/>
<dbReference type="GO" id="GO:0016020">
    <property type="term" value="C:membrane"/>
    <property type="evidence" value="ECO:0007669"/>
    <property type="project" value="UniProtKB-SubCell"/>
</dbReference>
<dbReference type="PANTHER" id="PTHR13929:SF0">
    <property type="entry name" value="UBIA PRENYLTRANSFERASE DOMAIN-CONTAINING PROTEIN 1"/>
    <property type="match status" value="1"/>
</dbReference>
<keyword evidence="10" id="KW-1185">Reference proteome</keyword>
<dbReference type="PIRSF" id="PIRSF005355">
    <property type="entry name" value="UBIAD1"/>
    <property type="match status" value="1"/>
</dbReference>
<feature type="transmembrane region" description="Helical" evidence="8">
    <location>
        <begin position="110"/>
        <end position="136"/>
    </location>
</feature>
<dbReference type="InterPro" id="IPR000537">
    <property type="entry name" value="UbiA_prenyltransferase"/>
</dbReference>
<evidence type="ECO:0000256" key="3">
    <source>
        <dbReference type="ARBA" id="ARBA00022428"/>
    </source>
</evidence>
<dbReference type="Pfam" id="PF01040">
    <property type="entry name" value="UbiA"/>
    <property type="match status" value="1"/>
</dbReference>
<feature type="transmembrane region" description="Helical" evidence="8">
    <location>
        <begin position="142"/>
        <end position="158"/>
    </location>
</feature>
<evidence type="ECO:0000256" key="6">
    <source>
        <dbReference type="ARBA" id="ARBA00022989"/>
    </source>
</evidence>
<feature type="transmembrane region" description="Helical" evidence="8">
    <location>
        <begin position="21"/>
        <end position="49"/>
    </location>
</feature>
<sequence length="313" mass="35224">MEYKLILQDFVTSIPKISKKTIYEVFIATRPLSLTLAIYSTTIGIVIAYHNGFLFQTGQLVYDLLKICLVTLAGIFVQTGANLINDYFECEYKYRPQSVKKYHFLGKQRTLFDIFIFLFGMACFGATGLLGLLLLYFGTKEVLIVGILGMIGSYSYTGEPIVYKKRGLGTPLSFLLMGPLMVYGAYVVFAGSFSWSPVLLSLPVSLLIPALMLSNELRDFERDGKLGIQTLTVRFGYIFGRNLYIGLLAASYLLVIIFVWIKILPFYALFVLFTVPLAWKSYRLVAVNESALVPKTNKLHLSFGLIMIISLLF</sequence>
<keyword evidence="5 8" id="KW-0812">Transmembrane</keyword>
<evidence type="ECO:0000256" key="7">
    <source>
        <dbReference type="ARBA" id="ARBA00023136"/>
    </source>
</evidence>
<feature type="transmembrane region" description="Helical" evidence="8">
    <location>
        <begin position="170"/>
        <end position="189"/>
    </location>
</feature>
<evidence type="ECO:0000256" key="5">
    <source>
        <dbReference type="ARBA" id="ARBA00022692"/>
    </source>
</evidence>
<keyword evidence="4 9" id="KW-0808">Transferase</keyword>
<evidence type="ECO:0000313" key="9">
    <source>
        <dbReference type="EMBL" id="RBO94578.1"/>
    </source>
</evidence>
<dbReference type="AlphaFoldDB" id="A0A366DZD8"/>
<dbReference type="GO" id="GO:0009234">
    <property type="term" value="P:menaquinone biosynthetic process"/>
    <property type="evidence" value="ECO:0007669"/>
    <property type="project" value="UniProtKB-UniPathway"/>
</dbReference>
<accession>A0A366DZD8</accession>
<proteinExistence type="predicted"/>
<evidence type="ECO:0000256" key="8">
    <source>
        <dbReference type="SAM" id="Phobius"/>
    </source>
</evidence>
<keyword evidence="6 8" id="KW-1133">Transmembrane helix</keyword>
<dbReference type="Gene3D" id="1.10.357.140">
    <property type="entry name" value="UbiA prenyltransferase"/>
    <property type="match status" value="1"/>
</dbReference>
<dbReference type="RefSeq" id="WP_113869789.1">
    <property type="nucleotide sequence ID" value="NZ_BAABQN010000009.1"/>
</dbReference>
<dbReference type="InterPro" id="IPR026046">
    <property type="entry name" value="UBIAD1"/>
</dbReference>
<comment type="subcellular location">
    <subcellularLocation>
        <location evidence="1">Membrane</location>
        <topology evidence="1">Multi-pass membrane protein</topology>
    </subcellularLocation>
</comment>
<protein>
    <submittedName>
        <fullName evidence="9">1,4-dihydroxy-2-naphthoate octaprenyltransferase</fullName>
    </submittedName>
</protein>
<dbReference type="PANTHER" id="PTHR13929">
    <property type="entry name" value="1,4-DIHYDROXY-2-NAPHTHOATE OCTAPRENYLTRANSFERASE"/>
    <property type="match status" value="1"/>
</dbReference>
<evidence type="ECO:0000313" key="10">
    <source>
        <dbReference type="Proteomes" id="UP000252254"/>
    </source>
</evidence>
<comment type="pathway">
    <text evidence="2">Quinol/quinone metabolism; menaquinone biosynthesis.</text>
</comment>
<gene>
    <name evidence="9" type="ORF">DES48_11065</name>
</gene>
<keyword evidence="3" id="KW-0474">Menaquinone biosynthesis</keyword>
<feature type="transmembrane region" description="Helical" evidence="8">
    <location>
        <begin position="243"/>
        <end position="261"/>
    </location>
</feature>
<comment type="caution">
    <text evidence="9">The sequence shown here is derived from an EMBL/GenBank/DDBJ whole genome shotgun (WGS) entry which is preliminary data.</text>
</comment>
<evidence type="ECO:0000256" key="4">
    <source>
        <dbReference type="ARBA" id="ARBA00022679"/>
    </source>
</evidence>
<feature type="transmembrane region" description="Helical" evidence="8">
    <location>
        <begin position="195"/>
        <end position="213"/>
    </location>
</feature>
<keyword evidence="7 8" id="KW-0472">Membrane</keyword>
<dbReference type="STRING" id="200904.GCA_900168775_01357"/>
<feature type="transmembrane region" description="Helical" evidence="8">
    <location>
        <begin position="64"/>
        <end position="85"/>
    </location>
</feature>
<evidence type="ECO:0000256" key="1">
    <source>
        <dbReference type="ARBA" id="ARBA00004141"/>
    </source>
</evidence>
<dbReference type="CDD" id="cd13962">
    <property type="entry name" value="PT_UbiA_UBIAD1"/>
    <property type="match status" value="1"/>
</dbReference>
<dbReference type="InterPro" id="IPR044878">
    <property type="entry name" value="UbiA_sf"/>
</dbReference>
<reference evidence="9 10" key="1">
    <citation type="submission" date="2018-06" db="EMBL/GenBank/DDBJ databases">
        <title>Genomic Encyclopedia of Type Strains, Phase IV (KMG-IV): sequencing the most valuable type-strain genomes for metagenomic binning, comparative biology and taxonomic classification.</title>
        <authorList>
            <person name="Goeker M."/>
        </authorList>
    </citation>
    <scope>NUCLEOTIDE SEQUENCE [LARGE SCALE GENOMIC DNA]</scope>
    <source>
        <strain evidence="9 10">DSM 15140</strain>
    </source>
</reference>
<dbReference type="GO" id="GO:0004659">
    <property type="term" value="F:prenyltransferase activity"/>
    <property type="evidence" value="ECO:0007669"/>
    <property type="project" value="InterPro"/>
</dbReference>
<evidence type="ECO:0000256" key="2">
    <source>
        <dbReference type="ARBA" id="ARBA00004863"/>
    </source>
</evidence>
<feature type="transmembrane region" description="Helical" evidence="8">
    <location>
        <begin position="267"/>
        <end position="285"/>
    </location>
</feature>
<dbReference type="OrthoDB" id="9767568at2"/>
<name>A0A366DZD8_9BACI</name>
<dbReference type="EMBL" id="QNRI01000010">
    <property type="protein sequence ID" value="RBO94578.1"/>
    <property type="molecule type" value="Genomic_DNA"/>
</dbReference>
<dbReference type="Proteomes" id="UP000252254">
    <property type="component" value="Unassembled WGS sequence"/>
</dbReference>
<dbReference type="GO" id="GO:0042371">
    <property type="term" value="P:vitamin K biosynthetic process"/>
    <property type="evidence" value="ECO:0007669"/>
    <property type="project" value="TreeGrafter"/>
</dbReference>